<name>A0AAV5TYZ1_9BILA</name>
<sequence>SIDDSHAERKITIGLYQYFSLYTYLCDNNFCNDDETSAKLNRSPSKWKAFVETTTQEARYTPFRFFSIICVAWVVYRVD</sequence>
<organism evidence="1 2">
    <name type="scientific">Pristionchus entomophagus</name>
    <dbReference type="NCBI Taxonomy" id="358040"/>
    <lineage>
        <taxon>Eukaryota</taxon>
        <taxon>Metazoa</taxon>
        <taxon>Ecdysozoa</taxon>
        <taxon>Nematoda</taxon>
        <taxon>Chromadorea</taxon>
        <taxon>Rhabditida</taxon>
        <taxon>Rhabditina</taxon>
        <taxon>Diplogasteromorpha</taxon>
        <taxon>Diplogasteroidea</taxon>
        <taxon>Neodiplogasteridae</taxon>
        <taxon>Pristionchus</taxon>
    </lineage>
</organism>
<evidence type="ECO:0000313" key="2">
    <source>
        <dbReference type="Proteomes" id="UP001432027"/>
    </source>
</evidence>
<accession>A0AAV5TYZ1</accession>
<protein>
    <recommendedName>
        <fullName evidence="3">Ion channel</fullName>
    </recommendedName>
</protein>
<evidence type="ECO:0000313" key="1">
    <source>
        <dbReference type="EMBL" id="GMS99476.1"/>
    </source>
</evidence>
<comment type="caution">
    <text evidence="1">The sequence shown here is derived from an EMBL/GenBank/DDBJ whole genome shotgun (WGS) entry which is preliminary data.</text>
</comment>
<reference evidence="1" key="1">
    <citation type="submission" date="2023-10" db="EMBL/GenBank/DDBJ databases">
        <title>Genome assembly of Pristionchus species.</title>
        <authorList>
            <person name="Yoshida K."/>
            <person name="Sommer R.J."/>
        </authorList>
    </citation>
    <scope>NUCLEOTIDE SEQUENCE</scope>
    <source>
        <strain evidence="1">RS0144</strain>
    </source>
</reference>
<keyword evidence="2" id="KW-1185">Reference proteome</keyword>
<proteinExistence type="predicted"/>
<dbReference type="Proteomes" id="UP001432027">
    <property type="component" value="Unassembled WGS sequence"/>
</dbReference>
<dbReference type="EMBL" id="BTSX01000005">
    <property type="protein sequence ID" value="GMS99476.1"/>
    <property type="molecule type" value="Genomic_DNA"/>
</dbReference>
<dbReference type="AlphaFoldDB" id="A0AAV5TYZ1"/>
<feature type="non-terminal residue" evidence="1">
    <location>
        <position position="1"/>
    </location>
</feature>
<evidence type="ECO:0008006" key="3">
    <source>
        <dbReference type="Google" id="ProtNLM"/>
    </source>
</evidence>
<gene>
    <name evidence="1" type="ORF">PENTCL1PPCAC_21651</name>
</gene>